<feature type="transmembrane region" description="Helical" evidence="1">
    <location>
        <begin position="55"/>
        <end position="75"/>
    </location>
</feature>
<dbReference type="Proteomes" id="UP000219522">
    <property type="component" value="Unassembled WGS sequence"/>
</dbReference>
<name>A0A7Z7I1N5_9BURK</name>
<comment type="caution">
    <text evidence="2">The sequence shown here is derived from an EMBL/GenBank/DDBJ whole genome shotgun (WGS) entry which is preliminary data.</text>
</comment>
<keyword evidence="1" id="KW-0472">Membrane</keyword>
<protein>
    <submittedName>
        <fullName evidence="2">Uncharacterized protein</fullName>
    </submittedName>
</protein>
<dbReference type="AlphaFoldDB" id="A0A7Z7I1N5"/>
<gene>
    <name evidence="2" type="ORF">SAMN05446927_0562</name>
</gene>
<reference evidence="2 3" key="1">
    <citation type="submission" date="2017-09" db="EMBL/GenBank/DDBJ databases">
        <authorList>
            <person name="Varghese N."/>
            <person name="Submissions S."/>
        </authorList>
    </citation>
    <scope>NUCLEOTIDE SEQUENCE [LARGE SCALE GENOMIC DNA]</scope>
    <source>
        <strain evidence="2 3">OK806</strain>
    </source>
</reference>
<dbReference type="EMBL" id="OCSU01000001">
    <property type="protein sequence ID" value="SOE52916.1"/>
    <property type="molecule type" value="Genomic_DNA"/>
</dbReference>
<keyword evidence="1" id="KW-0812">Transmembrane</keyword>
<evidence type="ECO:0000313" key="2">
    <source>
        <dbReference type="EMBL" id="SOE52916.1"/>
    </source>
</evidence>
<keyword evidence="3" id="KW-1185">Reference proteome</keyword>
<evidence type="ECO:0000256" key="1">
    <source>
        <dbReference type="SAM" id="Phobius"/>
    </source>
</evidence>
<accession>A0A7Z7I1N5</accession>
<organism evidence="2 3">
    <name type="scientific">Caballeronia arationis</name>
    <dbReference type="NCBI Taxonomy" id="1777142"/>
    <lineage>
        <taxon>Bacteria</taxon>
        <taxon>Pseudomonadati</taxon>
        <taxon>Pseudomonadota</taxon>
        <taxon>Betaproteobacteria</taxon>
        <taxon>Burkholderiales</taxon>
        <taxon>Burkholderiaceae</taxon>
        <taxon>Caballeronia</taxon>
    </lineage>
</organism>
<keyword evidence="1" id="KW-1133">Transmembrane helix</keyword>
<proteinExistence type="predicted"/>
<evidence type="ECO:0000313" key="3">
    <source>
        <dbReference type="Proteomes" id="UP000219522"/>
    </source>
</evidence>
<sequence length="127" mass="14178">MPTSPKGGRCPFHLDPLPPFQFPQRQRPLSLKFFTIAGNHISIPIKAVFRYPAQVFFIGLVTVNVYKAIAFLIPIQPAQDIGKRPRAVTQQLHAIADRLLASFKACRYTEMSASPSSRNKRMVSAAI</sequence>